<feature type="region of interest" description="Disordered" evidence="1">
    <location>
        <begin position="1"/>
        <end position="29"/>
    </location>
</feature>
<dbReference type="GO" id="GO:0003700">
    <property type="term" value="F:DNA-binding transcription factor activity"/>
    <property type="evidence" value="ECO:0007669"/>
    <property type="project" value="InterPro"/>
</dbReference>
<sequence>MAPKAKKNATTRPISTARRKQVRQAQSTYRARQRSLLSDLKEQVANFQDSFCAIGQAVNQFQSHLARQDPSSAATELFQKAQQLCSDISAQLQRCRQDNMVGDSQEETASEAPETPHQYTIALRSKPAASHTQQPSSDPLRLFLTSRNGLFPSLSSGHMVTSSEVQRQLTIDYPTTPFTRRLFYDCAVAGYYFLSDLTLSDEQVWPRFGMSLEGVPRLEVVDYFQRVLATTHCTPIQDPRFPFCSVGGAGTHFSRVPGSSAPPHLQNLDVFRATNGLRVIEDAEEWFDVMDVEGYMNSMGIKLTDDMALLAPLRNSLLDANFEDPAALGASESSGTSIIIHEKTFINAMKPFTVSLGCAAGFRKQDVERVVWNTARFIRN</sequence>
<name>A0A0A1TID7_9HYPO</name>
<evidence type="ECO:0000256" key="1">
    <source>
        <dbReference type="SAM" id="MobiDB-lite"/>
    </source>
</evidence>
<dbReference type="InterPro" id="IPR046347">
    <property type="entry name" value="bZIP_sf"/>
</dbReference>
<proteinExistence type="predicted"/>
<dbReference type="Proteomes" id="UP000039046">
    <property type="component" value="Unassembled WGS sequence"/>
</dbReference>
<evidence type="ECO:0008006" key="4">
    <source>
        <dbReference type="Google" id="ProtNLM"/>
    </source>
</evidence>
<dbReference type="STRING" id="1531966.A0A0A1TID7"/>
<organism evidence="2 3">
    <name type="scientific">[Torrubiella] hemipterigena</name>
    <dbReference type="NCBI Taxonomy" id="1531966"/>
    <lineage>
        <taxon>Eukaryota</taxon>
        <taxon>Fungi</taxon>
        <taxon>Dikarya</taxon>
        <taxon>Ascomycota</taxon>
        <taxon>Pezizomycotina</taxon>
        <taxon>Sordariomycetes</taxon>
        <taxon>Hypocreomycetidae</taxon>
        <taxon>Hypocreales</taxon>
        <taxon>Clavicipitaceae</taxon>
        <taxon>Clavicipitaceae incertae sedis</taxon>
        <taxon>'Torrubiella' clade</taxon>
    </lineage>
</organism>
<protein>
    <recommendedName>
        <fullName evidence="4">BZIP domain-containing protein</fullName>
    </recommendedName>
</protein>
<dbReference type="EMBL" id="CDHN01000003">
    <property type="protein sequence ID" value="CEJ90365.1"/>
    <property type="molecule type" value="Genomic_DNA"/>
</dbReference>
<dbReference type="HOGENOM" id="CLU_774116_0_0_1"/>
<keyword evidence="3" id="KW-1185">Reference proteome</keyword>
<dbReference type="PANTHER" id="PTHR40618:SF1">
    <property type="entry name" value="B-ZIP TRANSCRIPTION FACTOR (EUROFUNG)"/>
    <property type="match status" value="1"/>
</dbReference>
<reference evidence="2 3" key="1">
    <citation type="journal article" date="2015" name="Genome Announc.">
        <title>Draft Genome Sequence and Gene Annotation of the Entomopathogenic Fungus Verticillium hemipterigenum.</title>
        <authorList>
            <person name="Horn F."/>
            <person name="Habel A."/>
            <person name="Scharf D.H."/>
            <person name="Dworschak J."/>
            <person name="Brakhage A.A."/>
            <person name="Guthke R."/>
            <person name="Hertweck C."/>
            <person name="Linde J."/>
        </authorList>
    </citation>
    <scope>NUCLEOTIDE SEQUENCE [LARGE SCALE GENOMIC DNA]</scope>
</reference>
<evidence type="ECO:0000313" key="3">
    <source>
        <dbReference type="Proteomes" id="UP000039046"/>
    </source>
</evidence>
<dbReference type="OrthoDB" id="3555317at2759"/>
<evidence type="ECO:0000313" key="2">
    <source>
        <dbReference type="EMBL" id="CEJ90365.1"/>
    </source>
</evidence>
<dbReference type="PANTHER" id="PTHR40618">
    <property type="entry name" value="B-ZIP TRANSCRIPTION FACTOR (EUROFUNG)-RELATED"/>
    <property type="match status" value="1"/>
</dbReference>
<dbReference type="SUPFAM" id="SSF57959">
    <property type="entry name" value="Leucine zipper domain"/>
    <property type="match status" value="1"/>
</dbReference>
<gene>
    <name evidence="2" type="ORF">VHEMI06154</name>
</gene>
<dbReference type="AlphaFoldDB" id="A0A0A1TID7"/>
<accession>A0A0A1TID7</accession>
<dbReference type="CDD" id="cd14688">
    <property type="entry name" value="bZIP_YAP"/>
    <property type="match status" value="1"/>
</dbReference>